<dbReference type="SUPFAM" id="SSF52540">
    <property type="entry name" value="P-loop containing nucleoside triphosphate hydrolases"/>
    <property type="match status" value="1"/>
</dbReference>
<dbReference type="InterPro" id="IPR017871">
    <property type="entry name" value="ABC_transporter-like_CS"/>
</dbReference>
<name>A0A3B7MFZ9_9CYAN</name>
<dbReference type="SMART" id="SM00382">
    <property type="entry name" value="AAA"/>
    <property type="match status" value="1"/>
</dbReference>
<dbReference type="PANTHER" id="PTHR43553:SF24">
    <property type="entry name" value="ENERGY-COUPLING FACTOR TRANSPORTER ATP-BINDING PROTEIN ECFA1"/>
    <property type="match status" value="1"/>
</dbReference>
<protein>
    <submittedName>
        <fullName evidence="6">ABC transporter ATP-binding protein</fullName>
    </submittedName>
</protein>
<dbReference type="CDD" id="cd03225">
    <property type="entry name" value="ABC_cobalt_CbiO_domain1"/>
    <property type="match status" value="1"/>
</dbReference>
<dbReference type="GO" id="GO:0016887">
    <property type="term" value="F:ATP hydrolysis activity"/>
    <property type="evidence" value="ECO:0007669"/>
    <property type="project" value="InterPro"/>
</dbReference>
<dbReference type="RefSeq" id="WP_181495235.1">
    <property type="nucleotide sequence ID" value="NZ_CP032152.1"/>
</dbReference>
<accession>A0A3B7MFZ9</accession>
<dbReference type="GO" id="GO:0005524">
    <property type="term" value="F:ATP binding"/>
    <property type="evidence" value="ECO:0007669"/>
    <property type="project" value="UniProtKB-KW"/>
</dbReference>
<keyword evidence="7" id="KW-1185">Reference proteome</keyword>
<dbReference type="GO" id="GO:0043190">
    <property type="term" value="C:ATP-binding cassette (ABC) transporter complex"/>
    <property type="evidence" value="ECO:0007669"/>
    <property type="project" value="TreeGrafter"/>
</dbReference>
<dbReference type="GO" id="GO:0042626">
    <property type="term" value="F:ATPase-coupled transmembrane transporter activity"/>
    <property type="evidence" value="ECO:0007669"/>
    <property type="project" value="TreeGrafter"/>
</dbReference>
<dbReference type="PANTHER" id="PTHR43553">
    <property type="entry name" value="HEAVY METAL TRANSPORTER"/>
    <property type="match status" value="1"/>
</dbReference>
<dbReference type="EMBL" id="CP032152">
    <property type="protein sequence ID" value="AXY68548.1"/>
    <property type="molecule type" value="Genomic_DNA"/>
</dbReference>
<keyword evidence="3" id="KW-0547">Nucleotide-binding</keyword>
<evidence type="ECO:0000259" key="5">
    <source>
        <dbReference type="PROSITE" id="PS50893"/>
    </source>
</evidence>
<keyword evidence="2" id="KW-0813">Transport</keyword>
<dbReference type="InterPro" id="IPR050095">
    <property type="entry name" value="ECF_ABC_transporter_ATP-bd"/>
</dbReference>
<organism evidence="6 7">
    <name type="scientific">Thermosynechococcus sichuanensis E542</name>
    <dbReference type="NCBI Taxonomy" id="2016101"/>
    <lineage>
        <taxon>Bacteria</taxon>
        <taxon>Bacillati</taxon>
        <taxon>Cyanobacteriota</taxon>
        <taxon>Cyanophyceae</taxon>
        <taxon>Acaryochloridales</taxon>
        <taxon>Thermosynechococcaceae</taxon>
        <taxon>Thermosynechococcus</taxon>
        <taxon>Thermosynechococcus sichuanensis</taxon>
    </lineage>
</organism>
<dbReference type="Gene3D" id="3.40.50.300">
    <property type="entry name" value="P-loop containing nucleotide triphosphate hydrolases"/>
    <property type="match status" value="1"/>
</dbReference>
<dbReference type="KEGG" id="tsq:D3A95_12215"/>
<gene>
    <name evidence="6" type="ORF">D3A95_12215</name>
</gene>
<evidence type="ECO:0000256" key="1">
    <source>
        <dbReference type="ARBA" id="ARBA00005417"/>
    </source>
</evidence>
<evidence type="ECO:0000256" key="3">
    <source>
        <dbReference type="ARBA" id="ARBA00022741"/>
    </source>
</evidence>
<dbReference type="InterPro" id="IPR015856">
    <property type="entry name" value="ABC_transpr_CbiO/EcfA_su"/>
</dbReference>
<feature type="domain" description="ABC transporter" evidence="5">
    <location>
        <begin position="5"/>
        <end position="215"/>
    </location>
</feature>
<dbReference type="Proteomes" id="UP000261812">
    <property type="component" value="Chromosome"/>
</dbReference>
<dbReference type="PROSITE" id="PS50893">
    <property type="entry name" value="ABC_TRANSPORTER_2"/>
    <property type="match status" value="1"/>
</dbReference>
<keyword evidence="4 6" id="KW-0067">ATP-binding</keyword>
<dbReference type="InterPro" id="IPR003439">
    <property type="entry name" value="ABC_transporter-like_ATP-bd"/>
</dbReference>
<proteinExistence type="inferred from homology"/>
<dbReference type="InterPro" id="IPR003593">
    <property type="entry name" value="AAA+_ATPase"/>
</dbReference>
<evidence type="ECO:0000313" key="7">
    <source>
        <dbReference type="Proteomes" id="UP000261812"/>
    </source>
</evidence>
<dbReference type="InterPro" id="IPR027417">
    <property type="entry name" value="P-loop_NTPase"/>
</dbReference>
<sequence length="215" mass="22732">MTTLLEIRDLHFGYGATPSLLQGIDLTVKAGDRLGIIGDNGSGKTTLLLLCAAVLKPQRGTITCLGQSVVAGQFQPAVGVVLQQPADQLIGATVAEDVAFGPENLGCPTSEVQQRVQQALAITRTAHLAGRVPHQLSGGEQRMVAIAGVLAMQPQLILYDEPTAFLDQRSCGTLIEFLRADTTPGIIVSHDPAFLRTVCTQILLLESGHLHPLAL</sequence>
<evidence type="ECO:0000313" key="6">
    <source>
        <dbReference type="EMBL" id="AXY68548.1"/>
    </source>
</evidence>
<comment type="similarity">
    <text evidence="1">Belongs to the ABC transporter superfamily.</text>
</comment>
<evidence type="ECO:0000256" key="4">
    <source>
        <dbReference type="ARBA" id="ARBA00022840"/>
    </source>
</evidence>
<evidence type="ECO:0000256" key="2">
    <source>
        <dbReference type="ARBA" id="ARBA00022448"/>
    </source>
</evidence>
<dbReference type="AlphaFoldDB" id="A0A3B7MFZ9"/>
<dbReference type="PROSITE" id="PS00211">
    <property type="entry name" value="ABC_TRANSPORTER_1"/>
    <property type="match status" value="1"/>
</dbReference>
<dbReference type="Pfam" id="PF00005">
    <property type="entry name" value="ABC_tran"/>
    <property type="match status" value="1"/>
</dbReference>
<reference evidence="7" key="1">
    <citation type="submission" date="2018-09" db="EMBL/GenBank/DDBJ databases">
        <title>Complete genome sequence of thermophilic cyanobacteria strain Thermosynechococcus elongatus PKUAC-SCTE542.</title>
        <authorList>
            <person name="Liang Y."/>
            <person name="Tang J."/>
            <person name="Daroch M."/>
        </authorList>
    </citation>
    <scope>NUCLEOTIDE SEQUENCE [LARGE SCALE GENOMIC DNA]</scope>
    <source>
        <strain evidence="7">E542</strain>
    </source>
</reference>